<dbReference type="CDD" id="cd00093">
    <property type="entry name" value="HTH_XRE"/>
    <property type="match status" value="1"/>
</dbReference>
<dbReference type="GO" id="GO:0003677">
    <property type="term" value="F:DNA binding"/>
    <property type="evidence" value="ECO:0007669"/>
    <property type="project" value="InterPro"/>
</dbReference>
<dbReference type="RefSeq" id="WP_189047327.1">
    <property type="nucleotide sequence ID" value="NZ_BMJQ01000007.1"/>
</dbReference>
<sequence>MKTRPLNLLPTNADDENRSAESPLRALRLRSGLSVRELATLADVASSTISRIERGDRGIGARSRRRIAVALGCHERDLFEIEARASDAFTDLLAALSKLIEAGAHDIAADTAEHLAARLRTIAGGVGAGIEPRPRFLRDIEADPAGASQIPDFARARSMPPRSIDDLKVFSGRLEQHEELGDDAADPRHAQLIETWRQCDGELTTGFLDHLAALGLSELTSIYDDGIKVRHIGDGTVFWTEAQRRAVIGRELFELAAPPEYTRLTHDALVDATRTGQVTLRLVTFNSGIHCVTYKRAAFWFPRSRLVVGSPALQPLK</sequence>
<dbReference type="SUPFAM" id="SSF47413">
    <property type="entry name" value="lambda repressor-like DNA-binding domains"/>
    <property type="match status" value="1"/>
</dbReference>
<keyword evidence="4" id="KW-1185">Reference proteome</keyword>
<dbReference type="SMART" id="SM00530">
    <property type="entry name" value="HTH_XRE"/>
    <property type="match status" value="1"/>
</dbReference>
<evidence type="ECO:0000313" key="4">
    <source>
        <dbReference type="Proteomes" id="UP000646365"/>
    </source>
</evidence>
<dbReference type="EMBL" id="BMJQ01000007">
    <property type="protein sequence ID" value="GGF22868.1"/>
    <property type="molecule type" value="Genomic_DNA"/>
</dbReference>
<protein>
    <recommendedName>
        <fullName evidence="2">HTH cro/C1-type domain-containing protein</fullName>
    </recommendedName>
</protein>
<feature type="domain" description="HTH cro/C1-type" evidence="2">
    <location>
        <begin position="24"/>
        <end position="78"/>
    </location>
</feature>
<organism evidence="3 4">
    <name type="scientific">Aliidongia dinghuensis</name>
    <dbReference type="NCBI Taxonomy" id="1867774"/>
    <lineage>
        <taxon>Bacteria</taxon>
        <taxon>Pseudomonadati</taxon>
        <taxon>Pseudomonadota</taxon>
        <taxon>Alphaproteobacteria</taxon>
        <taxon>Rhodospirillales</taxon>
        <taxon>Dongiaceae</taxon>
        <taxon>Aliidongia</taxon>
    </lineage>
</organism>
<reference evidence="3" key="1">
    <citation type="journal article" date="2014" name="Int. J. Syst. Evol. Microbiol.">
        <title>Complete genome sequence of Corynebacterium casei LMG S-19264T (=DSM 44701T), isolated from a smear-ripened cheese.</title>
        <authorList>
            <consortium name="US DOE Joint Genome Institute (JGI-PGF)"/>
            <person name="Walter F."/>
            <person name="Albersmeier A."/>
            <person name="Kalinowski J."/>
            <person name="Ruckert C."/>
        </authorList>
    </citation>
    <scope>NUCLEOTIDE SEQUENCE</scope>
    <source>
        <strain evidence="3">CGMCC 1.15725</strain>
    </source>
</reference>
<dbReference type="AlphaFoldDB" id="A0A8J2YUA8"/>
<dbReference type="Gene3D" id="1.10.260.40">
    <property type="entry name" value="lambda repressor-like DNA-binding domains"/>
    <property type="match status" value="1"/>
</dbReference>
<evidence type="ECO:0000256" key="1">
    <source>
        <dbReference type="SAM" id="MobiDB-lite"/>
    </source>
</evidence>
<dbReference type="PROSITE" id="PS50943">
    <property type="entry name" value="HTH_CROC1"/>
    <property type="match status" value="1"/>
</dbReference>
<evidence type="ECO:0000313" key="3">
    <source>
        <dbReference type="EMBL" id="GGF22868.1"/>
    </source>
</evidence>
<accession>A0A8J2YUA8</accession>
<evidence type="ECO:0000259" key="2">
    <source>
        <dbReference type="PROSITE" id="PS50943"/>
    </source>
</evidence>
<reference evidence="3" key="2">
    <citation type="submission" date="2020-09" db="EMBL/GenBank/DDBJ databases">
        <authorList>
            <person name="Sun Q."/>
            <person name="Zhou Y."/>
        </authorList>
    </citation>
    <scope>NUCLEOTIDE SEQUENCE</scope>
    <source>
        <strain evidence="3">CGMCC 1.15725</strain>
    </source>
</reference>
<dbReference type="Proteomes" id="UP000646365">
    <property type="component" value="Unassembled WGS sequence"/>
</dbReference>
<dbReference type="InterPro" id="IPR001387">
    <property type="entry name" value="Cro/C1-type_HTH"/>
</dbReference>
<feature type="region of interest" description="Disordered" evidence="1">
    <location>
        <begin position="1"/>
        <end position="20"/>
    </location>
</feature>
<name>A0A8J2YUA8_9PROT</name>
<dbReference type="Pfam" id="PF01381">
    <property type="entry name" value="HTH_3"/>
    <property type="match status" value="1"/>
</dbReference>
<proteinExistence type="predicted"/>
<dbReference type="InterPro" id="IPR010982">
    <property type="entry name" value="Lambda_DNA-bd_dom_sf"/>
</dbReference>
<comment type="caution">
    <text evidence="3">The sequence shown here is derived from an EMBL/GenBank/DDBJ whole genome shotgun (WGS) entry which is preliminary data.</text>
</comment>
<gene>
    <name evidence="3" type="ORF">GCM10011611_31180</name>
</gene>